<feature type="domain" description="ABC transporter" evidence="8">
    <location>
        <begin position="410"/>
        <end position="663"/>
    </location>
</feature>
<dbReference type="InterPro" id="IPR013563">
    <property type="entry name" value="Oligopep_ABC_C"/>
</dbReference>
<dbReference type="GO" id="GO:0015833">
    <property type="term" value="P:peptide transport"/>
    <property type="evidence" value="ECO:0007669"/>
    <property type="project" value="InterPro"/>
</dbReference>
<dbReference type="PANTHER" id="PTHR43297">
    <property type="entry name" value="OLIGOPEPTIDE TRANSPORT ATP-BINDING PROTEIN APPD"/>
    <property type="match status" value="1"/>
</dbReference>
<dbReference type="EMBL" id="FOFD01000001">
    <property type="protein sequence ID" value="SEP79679.1"/>
    <property type="molecule type" value="Genomic_DNA"/>
</dbReference>
<dbReference type="PROSITE" id="PS50893">
    <property type="entry name" value="ABC_TRANSPORTER_2"/>
    <property type="match status" value="2"/>
</dbReference>
<dbReference type="InterPro" id="IPR027417">
    <property type="entry name" value="P-loop_NTPase"/>
</dbReference>
<proteinExistence type="predicted"/>
<evidence type="ECO:0000313" key="9">
    <source>
        <dbReference type="EMBL" id="SEP79679.1"/>
    </source>
</evidence>
<dbReference type="PROSITE" id="PS00211">
    <property type="entry name" value="ABC_TRANSPORTER_1"/>
    <property type="match status" value="2"/>
</dbReference>
<dbReference type="Gene3D" id="3.40.50.300">
    <property type="entry name" value="P-loop containing nucleotide triphosphate hydrolases"/>
    <property type="match status" value="2"/>
</dbReference>
<organism evidence="9 10">
    <name type="scientific">Natrinema salaciae</name>
    <dbReference type="NCBI Taxonomy" id="1186196"/>
    <lineage>
        <taxon>Archaea</taxon>
        <taxon>Methanobacteriati</taxon>
        <taxon>Methanobacteriota</taxon>
        <taxon>Stenosarchaea group</taxon>
        <taxon>Halobacteria</taxon>
        <taxon>Halobacteriales</taxon>
        <taxon>Natrialbaceae</taxon>
        <taxon>Natrinema</taxon>
    </lineage>
</organism>
<feature type="region of interest" description="Disordered" evidence="7">
    <location>
        <begin position="662"/>
        <end position="695"/>
    </location>
</feature>
<keyword evidence="6" id="KW-0472">Membrane</keyword>
<dbReference type="GO" id="GO:0005886">
    <property type="term" value="C:plasma membrane"/>
    <property type="evidence" value="ECO:0007669"/>
    <property type="project" value="UniProtKB-SubCell"/>
</dbReference>
<dbReference type="FunFam" id="3.40.50.300:FF:000016">
    <property type="entry name" value="Oligopeptide ABC transporter ATP-binding component"/>
    <property type="match status" value="1"/>
</dbReference>
<dbReference type="InterPro" id="IPR050388">
    <property type="entry name" value="ABC_Ni/Peptide_Import"/>
</dbReference>
<dbReference type="CDD" id="cd03257">
    <property type="entry name" value="ABC_NikE_OppD_transporters"/>
    <property type="match status" value="2"/>
</dbReference>
<feature type="region of interest" description="Disordered" evidence="7">
    <location>
        <begin position="274"/>
        <end position="303"/>
    </location>
</feature>
<keyword evidence="5 9" id="KW-0067">ATP-binding</keyword>
<keyword evidence="2" id="KW-0813">Transport</keyword>
<evidence type="ECO:0000256" key="7">
    <source>
        <dbReference type="SAM" id="MobiDB-lite"/>
    </source>
</evidence>
<keyword evidence="4" id="KW-0547">Nucleotide-binding</keyword>
<protein>
    <submittedName>
        <fullName evidence="9">Peptide/nickel transport system ATP-binding protein</fullName>
    </submittedName>
</protein>
<dbReference type="PANTHER" id="PTHR43297:SF2">
    <property type="entry name" value="DIPEPTIDE TRANSPORT ATP-BINDING PROTEIN DPPD"/>
    <property type="match status" value="1"/>
</dbReference>
<dbReference type="Pfam" id="PF00005">
    <property type="entry name" value="ABC_tran"/>
    <property type="match status" value="2"/>
</dbReference>
<name>A0A1H9ASP5_9EURY</name>
<dbReference type="Proteomes" id="UP000199114">
    <property type="component" value="Unassembled WGS sequence"/>
</dbReference>
<dbReference type="SUPFAM" id="SSF52540">
    <property type="entry name" value="P-loop containing nucleoside triphosphate hydrolases"/>
    <property type="match status" value="2"/>
</dbReference>
<sequence>MIVSGPLTVDDLRVRFQTGSETVHAVTGASFEVDPGEIVGLVGESGCGKSVTARSIVRLEAPGEIVGGSIRFDGRELTTADDRTLRRLRGRELAMAFQDPSTALNPAYPVGEQIAEALRIRRNPDRQPFLRELVAGSSSRLRSRTTRQRVLELMETVGIRQPAERIDAYPHEFSGGMRQRAMLALALALARRPSVLIADEPTTALDTTTQAAILDRLATLNTEAGMGMLLISHDLGVVSALCDRIVVMYDGAVVERGPTDELRSNPAHPYTKALLGSLPRRSDPQSRLPTVAGTPSDDAPPSTGCRFADRCPFATENCLDTSQPAVQVTAGHTARCGVRAARDASPESMHGTGVDSRPGSEPVQATSADGQCGPTTPSQDGTGPARSRFDERASDDAEAVTAATADRPLVELESVTKSYAGTDTLLDRILGRGDDEGETAVRNLSLALWADETVGLVGESGCGKSTLARLVAGLEEPANGTIRLRGDQVGGVDTRTDVQLAEFGVVFQHPGRSLDPKRTVGQSVAEPLIEAGWTRSRRRDRIDELLSLVGLPSEYVDRYPRQLSGGQQQRVAIARALALEPSVLILDEPTAALDVSTQATVLNLLADLQDALGFAALFVSHDLEVVRHVADRVAVMYLGQLVEIGPARQVLSRPAHPYTQSLLDAIPGDRGTDRTGIDTLAADPPSPTSPPEGCSFHPRCPVSEADCSRVEPTVETVGEARVRCLYAGEWGGEDGIDGRRAAESENTTTD</sequence>
<keyword evidence="10" id="KW-1185">Reference proteome</keyword>
<dbReference type="GO" id="GO:0016887">
    <property type="term" value="F:ATP hydrolysis activity"/>
    <property type="evidence" value="ECO:0007669"/>
    <property type="project" value="InterPro"/>
</dbReference>
<evidence type="ECO:0000256" key="2">
    <source>
        <dbReference type="ARBA" id="ARBA00022448"/>
    </source>
</evidence>
<dbReference type="InterPro" id="IPR003593">
    <property type="entry name" value="AAA+_ATPase"/>
</dbReference>
<reference evidence="10" key="1">
    <citation type="submission" date="2016-10" db="EMBL/GenBank/DDBJ databases">
        <authorList>
            <person name="Varghese N."/>
            <person name="Submissions S."/>
        </authorList>
    </citation>
    <scope>NUCLEOTIDE SEQUENCE [LARGE SCALE GENOMIC DNA]</scope>
    <source>
        <strain evidence="10">DSM 25055</strain>
    </source>
</reference>
<dbReference type="GO" id="GO:0005524">
    <property type="term" value="F:ATP binding"/>
    <property type="evidence" value="ECO:0007669"/>
    <property type="project" value="UniProtKB-KW"/>
</dbReference>
<evidence type="ECO:0000256" key="3">
    <source>
        <dbReference type="ARBA" id="ARBA00022475"/>
    </source>
</evidence>
<dbReference type="NCBIfam" id="NF007739">
    <property type="entry name" value="PRK10419.1"/>
    <property type="match status" value="2"/>
</dbReference>
<accession>A0A1H9ASP5</accession>
<feature type="region of interest" description="Disordered" evidence="7">
    <location>
        <begin position="730"/>
        <end position="750"/>
    </location>
</feature>
<dbReference type="InterPro" id="IPR017871">
    <property type="entry name" value="ABC_transporter-like_CS"/>
</dbReference>
<dbReference type="SMART" id="SM00382">
    <property type="entry name" value="AAA"/>
    <property type="match status" value="2"/>
</dbReference>
<evidence type="ECO:0000256" key="1">
    <source>
        <dbReference type="ARBA" id="ARBA00004202"/>
    </source>
</evidence>
<dbReference type="NCBIfam" id="TIGR01727">
    <property type="entry name" value="oligo_HPY"/>
    <property type="match status" value="2"/>
</dbReference>
<dbReference type="AlphaFoldDB" id="A0A1H9ASP5"/>
<feature type="compositionally biased region" description="Polar residues" evidence="7">
    <location>
        <begin position="363"/>
        <end position="381"/>
    </location>
</feature>
<dbReference type="Pfam" id="PF08352">
    <property type="entry name" value="oligo_HPY"/>
    <property type="match status" value="2"/>
</dbReference>
<evidence type="ECO:0000313" key="10">
    <source>
        <dbReference type="Proteomes" id="UP000199114"/>
    </source>
</evidence>
<dbReference type="NCBIfam" id="NF008453">
    <property type="entry name" value="PRK11308.1"/>
    <property type="match status" value="2"/>
</dbReference>
<gene>
    <name evidence="9" type="ORF">SAMN04489841_0535</name>
</gene>
<evidence type="ECO:0000256" key="5">
    <source>
        <dbReference type="ARBA" id="ARBA00022840"/>
    </source>
</evidence>
<evidence type="ECO:0000256" key="6">
    <source>
        <dbReference type="ARBA" id="ARBA00023136"/>
    </source>
</evidence>
<comment type="subcellular location">
    <subcellularLocation>
        <location evidence="1">Cell membrane</location>
        <topology evidence="1">Peripheral membrane protein</topology>
    </subcellularLocation>
</comment>
<feature type="region of interest" description="Disordered" evidence="7">
    <location>
        <begin position="340"/>
        <end position="401"/>
    </location>
</feature>
<evidence type="ECO:0000259" key="8">
    <source>
        <dbReference type="PROSITE" id="PS50893"/>
    </source>
</evidence>
<feature type="domain" description="ABC transporter" evidence="8">
    <location>
        <begin position="7"/>
        <end position="275"/>
    </location>
</feature>
<dbReference type="InterPro" id="IPR003439">
    <property type="entry name" value="ABC_transporter-like_ATP-bd"/>
</dbReference>
<dbReference type="STRING" id="1186196.SAMN04489841_0535"/>
<evidence type="ECO:0000256" key="4">
    <source>
        <dbReference type="ARBA" id="ARBA00022741"/>
    </source>
</evidence>
<keyword evidence="3" id="KW-1003">Cell membrane</keyword>